<keyword evidence="2" id="KW-0472">Membrane</keyword>
<sequence>MIKRPLKKYCKEEMVEEEHQIAKRGVISIAYEAVKLVVTFIAAVGLVNLFSSNNDGYDPALGKLEHQINQKMLTMIKKLHDDLYEVRSEIESERIMTMLNIKFSESQSQIHQVFNPENAKFASSLELLFPGITMGEDTPKKYWHMEGCKINRSYGKKDKIDGQDYTLLRADPFQIAVTEPKNLTGHEEVCFSKYFGPQYVVYQEKTGCSAEIVFDPIEEHQTPFVFHSPACRRAMKSVVKQWKKTKCMPQDQIIPEEIVQVKMDNEFVYYYCYTQNTTIMGNEEKCANKIYKIKKGKNVTINHQIIKFHKVRMELFTNIDTDLTDAVNNKIFRQDDAEIALNHLEKMIQQEDQLVVKITNSYLRYYLLWTAAIVASVALLIALCYICYQWKKSVRYRTMRRERLENALRSEMISMAHMYRIPEEIVQVKMDNQFVYYYCYTQNTTIMGIEEKCQNKIYKVKKGKNITINHEVIKFHKVRMELLTDLKSLDVPPSVHRITELAKNNDHPKENVKPDEEETGTNIGCGSDTTNHGSIKDKITCVFQLQQERTFDFIVGMMSALTFNMILYLLVMACKMVKRKFFPCHYRFPPPPPPPEEPIMLPPLIQDTEYCFQLMIFHTATKIREGKPVQSFVLVLAMKSVVNQWKKTKCMQPDKIIPEEIVQIKMDNQFVYYYCYTQNTTIMGVEEKCQNKIYKVKKGKNITINHEVIKFHKVRMELFTNIDTDLTDAINSKIFRQDDVEIALNHLEKMIEQEDQLVAKITSSYLRYYLIWTTAIVITIALIIAICYICYQKKKSIKYREKRRERLESALRSERIAMTAV</sequence>
<evidence type="ECO:0000256" key="2">
    <source>
        <dbReference type="SAM" id="Phobius"/>
    </source>
</evidence>
<keyword evidence="2" id="KW-1133">Transmembrane helix</keyword>
<feature type="compositionally biased region" description="Basic and acidic residues" evidence="1">
    <location>
        <begin position="505"/>
        <end position="514"/>
    </location>
</feature>
<accession>A0ABQ8IUF9</accession>
<organism evidence="3 4">
    <name type="scientific">Dermatophagoides pteronyssinus</name>
    <name type="common">European house dust mite</name>
    <dbReference type="NCBI Taxonomy" id="6956"/>
    <lineage>
        <taxon>Eukaryota</taxon>
        <taxon>Metazoa</taxon>
        <taxon>Ecdysozoa</taxon>
        <taxon>Arthropoda</taxon>
        <taxon>Chelicerata</taxon>
        <taxon>Arachnida</taxon>
        <taxon>Acari</taxon>
        <taxon>Acariformes</taxon>
        <taxon>Sarcoptiformes</taxon>
        <taxon>Astigmata</taxon>
        <taxon>Psoroptidia</taxon>
        <taxon>Analgoidea</taxon>
        <taxon>Pyroglyphidae</taxon>
        <taxon>Dermatophagoidinae</taxon>
        <taxon>Dermatophagoides</taxon>
    </lineage>
</organism>
<feature type="transmembrane region" description="Helical" evidence="2">
    <location>
        <begin position="366"/>
        <end position="388"/>
    </location>
</feature>
<feature type="transmembrane region" description="Helical" evidence="2">
    <location>
        <begin position="769"/>
        <end position="791"/>
    </location>
</feature>
<comment type="caution">
    <text evidence="3">The sequence shown here is derived from an EMBL/GenBank/DDBJ whole genome shotgun (WGS) entry which is preliminary data.</text>
</comment>
<reference evidence="3 4" key="2">
    <citation type="journal article" date="2022" name="Mol. Biol. Evol.">
        <title>Comparative Genomics Reveals Insights into the Divergent Evolution of Astigmatic Mites and Household Pest Adaptations.</title>
        <authorList>
            <person name="Xiong Q."/>
            <person name="Wan A.T."/>
            <person name="Liu X."/>
            <person name="Fung C.S."/>
            <person name="Xiao X."/>
            <person name="Malainual N."/>
            <person name="Hou J."/>
            <person name="Wang L."/>
            <person name="Wang M."/>
            <person name="Yang K.Y."/>
            <person name="Cui Y."/>
            <person name="Leung E.L."/>
            <person name="Nong W."/>
            <person name="Shin S.K."/>
            <person name="Au S.W."/>
            <person name="Jeong K.Y."/>
            <person name="Chew F.T."/>
            <person name="Hui J.H."/>
            <person name="Leung T.F."/>
            <person name="Tungtrongchitr A."/>
            <person name="Zhong N."/>
            <person name="Liu Z."/>
            <person name="Tsui S.K."/>
        </authorList>
    </citation>
    <scope>NUCLEOTIDE SEQUENCE [LARGE SCALE GENOMIC DNA]</scope>
    <source>
        <strain evidence="3">Derp</strain>
    </source>
</reference>
<keyword evidence="2" id="KW-0812">Transmembrane</keyword>
<protein>
    <submittedName>
        <fullName evidence="3">Uncharacterized protein</fullName>
    </submittedName>
</protein>
<evidence type="ECO:0000256" key="1">
    <source>
        <dbReference type="SAM" id="MobiDB-lite"/>
    </source>
</evidence>
<feature type="transmembrane region" description="Helical" evidence="2">
    <location>
        <begin position="553"/>
        <end position="573"/>
    </location>
</feature>
<dbReference type="EMBL" id="NJHN03000116">
    <property type="protein sequence ID" value="KAH9413958.1"/>
    <property type="molecule type" value="Genomic_DNA"/>
</dbReference>
<proteinExistence type="predicted"/>
<reference evidence="3 4" key="1">
    <citation type="journal article" date="2018" name="J. Allergy Clin. Immunol.">
        <title>High-quality assembly of Dermatophagoides pteronyssinus genome and transcriptome reveals a wide range of novel allergens.</title>
        <authorList>
            <person name="Liu X.Y."/>
            <person name="Yang K.Y."/>
            <person name="Wang M.Q."/>
            <person name="Kwok J.S."/>
            <person name="Zeng X."/>
            <person name="Yang Z."/>
            <person name="Xiao X.J."/>
            <person name="Lau C.P."/>
            <person name="Li Y."/>
            <person name="Huang Z.M."/>
            <person name="Ba J.G."/>
            <person name="Yim A.K."/>
            <person name="Ouyang C.Y."/>
            <person name="Ngai S.M."/>
            <person name="Chan T.F."/>
            <person name="Leung E.L."/>
            <person name="Liu L."/>
            <person name="Liu Z.G."/>
            <person name="Tsui S.K."/>
        </authorList>
    </citation>
    <scope>NUCLEOTIDE SEQUENCE [LARGE SCALE GENOMIC DNA]</scope>
    <source>
        <strain evidence="3">Derp</strain>
    </source>
</reference>
<name>A0ABQ8IUF9_DERPT</name>
<feature type="region of interest" description="Disordered" evidence="1">
    <location>
        <begin position="505"/>
        <end position="526"/>
    </location>
</feature>
<evidence type="ECO:0000313" key="4">
    <source>
        <dbReference type="Proteomes" id="UP000887458"/>
    </source>
</evidence>
<dbReference type="Proteomes" id="UP000887458">
    <property type="component" value="Unassembled WGS sequence"/>
</dbReference>
<evidence type="ECO:0000313" key="3">
    <source>
        <dbReference type="EMBL" id="KAH9413958.1"/>
    </source>
</evidence>
<gene>
    <name evidence="3" type="ORF">DERP_014478</name>
</gene>
<keyword evidence="4" id="KW-1185">Reference proteome</keyword>